<dbReference type="Proteomes" id="UP000198869">
    <property type="component" value="Unassembled WGS sequence"/>
</dbReference>
<proteinExistence type="predicted"/>
<dbReference type="EMBL" id="FNDW01000019">
    <property type="protein sequence ID" value="SDI90707.1"/>
    <property type="molecule type" value="Genomic_DNA"/>
</dbReference>
<keyword evidence="2" id="KW-1185">Reference proteome</keyword>
<dbReference type="AlphaFoldDB" id="A0A1G8PE52"/>
<accession>A0A1G8PE52</accession>
<dbReference type="STRING" id="311334.SAMN05421846_11919"/>
<sequence length="315" mass="36477">MVGIYFSLQSCAQNKKEKETTVTENKTMDNIEYQKEGMLFRLKYEHTNCSYEILINDMPVASHFGLGERSGLTVNLNQYILQPGKQEVTIRLYPSKKDETVFAPTLSPDSFVKIEISKNKEPMSMLDQMNAREKGQQYQWQILDYQTPKLGEKPQNFAEYKTSFEVGNKDINWKIEGWSKSQNLINTPNIRQQVDAFYADFKKTLEEGDQQKYVSMLKQSIHEEAASTPWNKDAEKDLTKTMADYAVEKRNFIYPCKDAELKFYGDGKVVTLVCKDPQTYGYSPLISKTAKNMMPKAHTFYLYKPQGSDKLEIIR</sequence>
<evidence type="ECO:0000313" key="1">
    <source>
        <dbReference type="EMBL" id="SDI90707.1"/>
    </source>
</evidence>
<gene>
    <name evidence="1" type="ORF">SAMN05421846_11919</name>
</gene>
<reference evidence="2" key="1">
    <citation type="submission" date="2016-10" db="EMBL/GenBank/DDBJ databases">
        <authorList>
            <person name="Varghese N."/>
            <person name="Submissions S."/>
        </authorList>
    </citation>
    <scope>NUCLEOTIDE SEQUENCE [LARGE SCALE GENOMIC DNA]</scope>
    <source>
        <strain evidence="2">DSM 17071</strain>
    </source>
</reference>
<name>A0A1G8PE52_9FLAO</name>
<protein>
    <submittedName>
        <fullName evidence="1">Uncharacterized protein</fullName>
    </submittedName>
</protein>
<organism evidence="1 2">
    <name type="scientific">Chryseobacterium taeanense</name>
    <dbReference type="NCBI Taxonomy" id="311334"/>
    <lineage>
        <taxon>Bacteria</taxon>
        <taxon>Pseudomonadati</taxon>
        <taxon>Bacteroidota</taxon>
        <taxon>Flavobacteriia</taxon>
        <taxon>Flavobacteriales</taxon>
        <taxon>Weeksellaceae</taxon>
        <taxon>Chryseobacterium group</taxon>
        <taxon>Chryseobacterium</taxon>
    </lineage>
</organism>
<evidence type="ECO:0000313" key="2">
    <source>
        <dbReference type="Proteomes" id="UP000198869"/>
    </source>
</evidence>